<dbReference type="Pfam" id="PF00619">
    <property type="entry name" value="CARD"/>
    <property type="match status" value="1"/>
</dbReference>
<dbReference type="PANTHER" id="PTHR46985:SF2">
    <property type="entry name" value="APOPTOSIS-ASSOCIATED SPECK-LIKE PROTEIN CONTAINING A CARD"/>
    <property type="match status" value="1"/>
</dbReference>
<sequence length="204" mass="23000">MAPKSIRKAISDAFDGLVDEDLERFCFQLLDRKGKRVPESWVMGKSRARITAVLVRTYTEKGALKVVLESLRELGFNQNAKELVEATKHLTSSTPNAKRKNKARGASGAASSEPDRAGDEHFIDKHRNELIDRVSNIDGILDDLLQAGVIKQEMYDKIRARSTTQDMMRDLYSGPLKAGEASKDILYNSLKKNEKYLMNDLKKK</sequence>
<accession>A0A673A1N2</accession>
<dbReference type="InterPro" id="IPR004020">
    <property type="entry name" value="DAPIN"/>
</dbReference>
<dbReference type="FunFam" id="1.10.533.10:FF:000013">
    <property type="entry name" value="Apoptosis-associated speck-like protein containing a CARD"/>
    <property type="match status" value="1"/>
</dbReference>
<dbReference type="InterPro" id="IPR033516">
    <property type="entry name" value="CARD8/ASC/NALP1_CARD"/>
</dbReference>
<evidence type="ECO:0000256" key="3">
    <source>
        <dbReference type="ARBA" id="ARBA00022588"/>
    </source>
</evidence>
<evidence type="ECO:0000256" key="6">
    <source>
        <dbReference type="ARBA" id="ARBA00023233"/>
    </source>
</evidence>
<reference evidence="10" key="2">
    <citation type="submission" date="2025-08" db="UniProtKB">
        <authorList>
            <consortium name="Ensembl"/>
        </authorList>
    </citation>
    <scope>IDENTIFICATION</scope>
</reference>
<feature type="domain" description="Pyrin" evidence="9">
    <location>
        <begin position="1"/>
        <end position="89"/>
    </location>
</feature>
<evidence type="ECO:0000259" key="9">
    <source>
        <dbReference type="PROSITE" id="PS50824"/>
    </source>
</evidence>
<evidence type="ECO:0000256" key="1">
    <source>
        <dbReference type="ARBA" id="ARBA00004110"/>
    </source>
</evidence>
<gene>
    <name evidence="10" type="primary">pycard</name>
</gene>
<dbReference type="InterPro" id="IPR051249">
    <property type="entry name" value="NLRP_Inflammasome"/>
</dbReference>
<organism evidence="10 11">
    <name type="scientific">Sphaeramia orbicularis</name>
    <name type="common">orbiculate cardinalfish</name>
    <dbReference type="NCBI Taxonomy" id="375764"/>
    <lineage>
        <taxon>Eukaryota</taxon>
        <taxon>Metazoa</taxon>
        <taxon>Chordata</taxon>
        <taxon>Craniata</taxon>
        <taxon>Vertebrata</taxon>
        <taxon>Euteleostomi</taxon>
        <taxon>Actinopterygii</taxon>
        <taxon>Neopterygii</taxon>
        <taxon>Teleostei</taxon>
        <taxon>Neoteleostei</taxon>
        <taxon>Acanthomorphata</taxon>
        <taxon>Gobiaria</taxon>
        <taxon>Kurtiformes</taxon>
        <taxon>Apogonoidei</taxon>
        <taxon>Apogonidae</taxon>
        <taxon>Apogoninae</taxon>
        <taxon>Sphaeramia</taxon>
    </lineage>
</organism>
<dbReference type="InParanoid" id="A0A673A1N2"/>
<feature type="region of interest" description="Disordered" evidence="7">
    <location>
        <begin position="87"/>
        <end position="120"/>
    </location>
</feature>
<evidence type="ECO:0000256" key="7">
    <source>
        <dbReference type="SAM" id="MobiDB-lite"/>
    </source>
</evidence>
<evidence type="ECO:0000313" key="11">
    <source>
        <dbReference type="Proteomes" id="UP000472271"/>
    </source>
</evidence>
<dbReference type="PROSITE" id="PS50824">
    <property type="entry name" value="DAPIN"/>
    <property type="match status" value="1"/>
</dbReference>
<evidence type="ECO:0000256" key="2">
    <source>
        <dbReference type="ARBA" id="ARBA00022490"/>
    </source>
</evidence>
<proteinExistence type="predicted"/>
<keyword evidence="11" id="KW-1185">Reference proteome</keyword>
<dbReference type="SUPFAM" id="SSF47986">
    <property type="entry name" value="DEATH domain"/>
    <property type="match status" value="2"/>
</dbReference>
<dbReference type="GO" id="GO:0061702">
    <property type="term" value="C:canonical inflammasome complex"/>
    <property type="evidence" value="ECO:0007669"/>
    <property type="project" value="UniProtKB-SubCell"/>
</dbReference>
<dbReference type="PANTHER" id="PTHR46985">
    <property type="entry name" value="NACHT, LRR AND PYD DOMAINS-CONTAINING PROTEIN 1"/>
    <property type="match status" value="1"/>
</dbReference>
<protein>
    <submittedName>
        <fullName evidence="10">Apoptosis-associated speck-like protein containing a CARD</fullName>
    </submittedName>
</protein>
<dbReference type="SMART" id="SM01289">
    <property type="entry name" value="PYRIN"/>
    <property type="match status" value="1"/>
</dbReference>
<evidence type="ECO:0000259" key="8">
    <source>
        <dbReference type="PROSITE" id="PS50209"/>
    </source>
</evidence>
<reference evidence="10" key="1">
    <citation type="submission" date="2019-06" db="EMBL/GenBank/DDBJ databases">
        <authorList>
            <consortium name="Wellcome Sanger Institute Data Sharing"/>
        </authorList>
    </citation>
    <scope>NUCLEOTIDE SEQUENCE [LARGE SCALE GENOMIC DNA]</scope>
</reference>
<keyword evidence="6" id="KW-1271">Inflammasome</keyword>
<reference evidence="10" key="3">
    <citation type="submission" date="2025-09" db="UniProtKB">
        <authorList>
            <consortium name="Ensembl"/>
        </authorList>
    </citation>
    <scope>IDENTIFICATION</scope>
</reference>
<dbReference type="Gene3D" id="1.10.533.10">
    <property type="entry name" value="Death Domain, Fas"/>
    <property type="match status" value="2"/>
</dbReference>
<keyword evidence="4" id="KW-0391">Immunity</keyword>
<evidence type="ECO:0000256" key="5">
    <source>
        <dbReference type="ARBA" id="ARBA00023198"/>
    </source>
</evidence>
<evidence type="ECO:0000256" key="4">
    <source>
        <dbReference type="ARBA" id="ARBA00022859"/>
    </source>
</evidence>
<feature type="domain" description="CARD" evidence="8">
    <location>
        <begin position="115"/>
        <end position="204"/>
    </location>
</feature>
<evidence type="ECO:0000313" key="10">
    <source>
        <dbReference type="Ensembl" id="ENSSORP00005023139.1"/>
    </source>
</evidence>
<keyword evidence="2" id="KW-0963">Cytoplasm</keyword>
<dbReference type="GO" id="GO:0006954">
    <property type="term" value="P:inflammatory response"/>
    <property type="evidence" value="ECO:0007669"/>
    <property type="project" value="UniProtKB-KW"/>
</dbReference>
<keyword evidence="5" id="KW-0395">Inflammatory response</keyword>
<dbReference type="AlphaFoldDB" id="A0A673A1N2"/>
<dbReference type="Pfam" id="PF02758">
    <property type="entry name" value="PYRIN"/>
    <property type="match status" value="1"/>
</dbReference>
<dbReference type="PROSITE" id="PS50209">
    <property type="entry name" value="CARD"/>
    <property type="match status" value="1"/>
</dbReference>
<dbReference type="Ensembl" id="ENSSORT00005023812.1">
    <property type="protein sequence ID" value="ENSSORP00005023139.1"/>
    <property type="gene ID" value="ENSSORG00005011212.1"/>
</dbReference>
<name>A0A673A1N2_9TELE</name>
<dbReference type="OrthoDB" id="8888059at2759"/>
<dbReference type="FunCoup" id="A0A673A1N2">
    <property type="interactions" value="1190"/>
</dbReference>
<dbReference type="CDD" id="cd08330">
    <property type="entry name" value="CARD_ASC_NALP1"/>
    <property type="match status" value="1"/>
</dbReference>
<dbReference type="InterPro" id="IPR001315">
    <property type="entry name" value="CARD"/>
</dbReference>
<dbReference type="InterPro" id="IPR011029">
    <property type="entry name" value="DEATH-like_dom_sf"/>
</dbReference>
<dbReference type="GO" id="GO:0045087">
    <property type="term" value="P:innate immune response"/>
    <property type="evidence" value="ECO:0007669"/>
    <property type="project" value="UniProtKB-KW"/>
</dbReference>
<dbReference type="GO" id="GO:0042981">
    <property type="term" value="P:regulation of apoptotic process"/>
    <property type="evidence" value="ECO:0007669"/>
    <property type="project" value="InterPro"/>
</dbReference>
<dbReference type="Proteomes" id="UP000472271">
    <property type="component" value="Chromosome 16"/>
</dbReference>
<comment type="subcellular location">
    <subcellularLocation>
        <location evidence="1">Inflammasome</location>
    </subcellularLocation>
</comment>
<keyword evidence="3" id="KW-0399">Innate immunity</keyword>